<feature type="transmembrane region" description="Helical" evidence="1">
    <location>
        <begin position="118"/>
        <end position="138"/>
    </location>
</feature>
<organism evidence="2 3">
    <name type="scientific">Sulfurirhabdus autotrophica</name>
    <dbReference type="NCBI Taxonomy" id="1706046"/>
    <lineage>
        <taxon>Bacteria</taxon>
        <taxon>Pseudomonadati</taxon>
        <taxon>Pseudomonadota</taxon>
        <taxon>Betaproteobacteria</taxon>
        <taxon>Nitrosomonadales</taxon>
        <taxon>Sulfuricellaceae</taxon>
        <taxon>Sulfurirhabdus</taxon>
    </lineage>
</organism>
<evidence type="ECO:0000313" key="3">
    <source>
        <dbReference type="Proteomes" id="UP000295367"/>
    </source>
</evidence>
<feature type="transmembrane region" description="Helical" evidence="1">
    <location>
        <begin position="150"/>
        <end position="172"/>
    </location>
</feature>
<evidence type="ECO:0000313" key="2">
    <source>
        <dbReference type="EMBL" id="TCV82538.1"/>
    </source>
</evidence>
<keyword evidence="1" id="KW-0812">Transmembrane</keyword>
<feature type="transmembrane region" description="Helical" evidence="1">
    <location>
        <begin position="85"/>
        <end position="106"/>
    </location>
</feature>
<dbReference type="GO" id="GO:0019645">
    <property type="term" value="P:anaerobic electron transport chain"/>
    <property type="evidence" value="ECO:0007669"/>
    <property type="project" value="InterPro"/>
</dbReference>
<dbReference type="RefSeq" id="WP_124945019.1">
    <property type="nucleotide sequence ID" value="NZ_BHVT01000007.1"/>
</dbReference>
<keyword evidence="1" id="KW-1133">Transmembrane helix</keyword>
<dbReference type="OrthoDB" id="5520897at2"/>
<dbReference type="AlphaFoldDB" id="A0A4R3XWC5"/>
<dbReference type="PANTHER" id="PTHR38095">
    <property type="entry name" value="ANAEROBIC DIMETHYL SULFOXIDE REDUCTASE CHAIN YNFH"/>
    <property type="match status" value="1"/>
</dbReference>
<feature type="transmembrane region" description="Helical" evidence="1">
    <location>
        <begin position="248"/>
        <end position="270"/>
    </location>
</feature>
<dbReference type="InterPro" id="IPR007059">
    <property type="entry name" value="DmsC"/>
</dbReference>
<keyword evidence="1" id="KW-0472">Membrane</keyword>
<feature type="transmembrane region" description="Helical" evidence="1">
    <location>
        <begin position="276"/>
        <end position="296"/>
    </location>
</feature>
<evidence type="ECO:0000256" key="1">
    <source>
        <dbReference type="SAM" id="Phobius"/>
    </source>
</evidence>
<dbReference type="EMBL" id="SMCO01000020">
    <property type="protein sequence ID" value="TCV82538.1"/>
    <property type="molecule type" value="Genomic_DNA"/>
</dbReference>
<feature type="transmembrane region" description="Helical" evidence="1">
    <location>
        <begin position="7"/>
        <end position="27"/>
    </location>
</feature>
<dbReference type="GO" id="GO:0009389">
    <property type="term" value="F:dimethyl sulfoxide reductase activity"/>
    <property type="evidence" value="ECO:0007669"/>
    <property type="project" value="TreeGrafter"/>
</dbReference>
<protein>
    <submittedName>
        <fullName evidence="2">DMSO reductase anchor subunit</fullName>
    </submittedName>
</protein>
<sequence>MHPAFSVIFFTVSSGAGFGLFALLYLADALKLGGGLSTNQLLIAGIIGLVLISAGLMSSMFHLANPKNAWRAFSRWRTSWLSREGVFAMVFFPFAVVYLGLTWLGMKEFETLRMLAGGMSMLLAWITIFSTGMIYGCLKTIRQWNTPLVPANYLLLGHFSGALLLLIVAQTGTVEVSSYLNIVLALLVFAAALKAIYYFWIANPGVVSTINTATGFTRARVKLLDAGHTHGTFLTQEFGFQVARQYALFLKAFVFSAGFLIPLLALFGMFGTLTSGLTIIVAIMALLGLIAERWLFFAEARHVVNLFHGAQRC</sequence>
<reference evidence="2 3" key="1">
    <citation type="submission" date="2019-03" db="EMBL/GenBank/DDBJ databases">
        <title>Genomic Encyclopedia of Type Strains, Phase IV (KMG-IV): sequencing the most valuable type-strain genomes for metagenomic binning, comparative biology and taxonomic classification.</title>
        <authorList>
            <person name="Goeker M."/>
        </authorList>
    </citation>
    <scope>NUCLEOTIDE SEQUENCE [LARGE SCALE GENOMIC DNA]</scope>
    <source>
        <strain evidence="2 3">DSM 100309</strain>
    </source>
</reference>
<comment type="caution">
    <text evidence="2">The sequence shown here is derived from an EMBL/GenBank/DDBJ whole genome shotgun (WGS) entry which is preliminary data.</text>
</comment>
<dbReference type="GO" id="GO:0005886">
    <property type="term" value="C:plasma membrane"/>
    <property type="evidence" value="ECO:0007669"/>
    <property type="project" value="TreeGrafter"/>
</dbReference>
<keyword evidence="3" id="KW-1185">Reference proteome</keyword>
<feature type="transmembrane region" description="Helical" evidence="1">
    <location>
        <begin position="178"/>
        <end position="200"/>
    </location>
</feature>
<dbReference type="Pfam" id="PF04976">
    <property type="entry name" value="DmsC"/>
    <property type="match status" value="1"/>
</dbReference>
<dbReference type="GO" id="GO:0009390">
    <property type="term" value="C:dimethyl sulfoxide reductase complex"/>
    <property type="evidence" value="ECO:0007669"/>
    <property type="project" value="TreeGrafter"/>
</dbReference>
<accession>A0A4R3XWC5</accession>
<name>A0A4R3XWC5_9PROT</name>
<proteinExistence type="predicted"/>
<dbReference type="Proteomes" id="UP000295367">
    <property type="component" value="Unassembled WGS sequence"/>
</dbReference>
<dbReference type="PANTHER" id="PTHR38095:SF1">
    <property type="entry name" value="ANAEROBIC DIMETHYL SULFOXIDE REDUCTASE CHAIN YNFH"/>
    <property type="match status" value="1"/>
</dbReference>
<feature type="transmembrane region" description="Helical" evidence="1">
    <location>
        <begin position="39"/>
        <end position="64"/>
    </location>
</feature>
<gene>
    <name evidence="2" type="ORF">EDC63_12032</name>
</gene>